<proteinExistence type="predicted"/>
<dbReference type="AlphaFoldDB" id="A0A0F9MLI3"/>
<reference evidence="1" key="1">
    <citation type="journal article" date="2015" name="Nature">
        <title>Complex archaea that bridge the gap between prokaryotes and eukaryotes.</title>
        <authorList>
            <person name="Spang A."/>
            <person name="Saw J.H."/>
            <person name="Jorgensen S.L."/>
            <person name="Zaremba-Niedzwiedzka K."/>
            <person name="Martijn J."/>
            <person name="Lind A.E."/>
            <person name="van Eijk R."/>
            <person name="Schleper C."/>
            <person name="Guy L."/>
            <person name="Ettema T.J."/>
        </authorList>
    </citation>
    <scope>NUCLEOTIDE SEQUENCE</scope>
</reference>
<dbReference type="EMBL" id="LAZR01008604">
    <property type="protein sequence ID" value="KKM77700.1"/>
    <property type="molecule type" value="Genomic_DNA"/>
</dbReference>
<protein>
    <submittedName>
        <fullName evidence="1">Uncharacterized protein</fullName>
    </submittedName>
</protein>
<accession>A0A0F9MLI3</accession>
<organism evidence="1">
    <name type="scientific">marine sediment metagenome</name>
    <dbReference type="NCBI Taxonomy" id="412755"/>
    <lineage>
        <taxon>unclassified sequences</taxon>
        <taxon>metagenomes</taxon>
        <taxon>ecological metagenomes</taxon>
    </lineage>
</organism>
<sequence>MKIIRLKIMGNFLEYIGFAELFQELEFVEILNAFQYDQTHFFALQKIRLIKFNKNY</sequence>
<gene>
    <name evidence="1" type="ORF">LCGC14_1367360</name>
</gene>
<comment type="caution">
    <text evidence="1">The sequence shown here is derived from an EMBL/GenBank/DDBJ whole genome shotgun (WGS) entry which is preliminary data.</text>
</comment>
<evidence type="ECO:0000313" key="1">
    <source>
        <dbReference type="EMBL" id="KKM77700.1"/>
    </source>
</evidence>
<name>A0A0F9MLI3_9ZZZZ</name>